<dbReference type="GO" id="GO:0005886">
    <property type="term" value="C:plasma membrane"/>
    <property type="evidence" value="ECO:0007669"/>
    <property type="project" value="UniProtKB-SubCell"/>
</dbReference>
<dbReference type="InterPro" id="IPR017055">
    <property type="entry name" value="Sig_transdc_His_kinase_DctB"/>
</dbReference>
<keyword evidence="12 18" id="KW-1133">Transmembrane helix</keyword>
<evidence type="ECO:0000256" key="13">
    <source>
        <dbReference type="ARBA" id="ARBA00023012"/>
    </source>
</evidence>
<evidence type="ECO:0000256" key="5">
    <source>
        <dbReference type="ARBA" id="ARBA00022519"/>
    </source>
</evidence>
<dbReference type="InterPro" id="IPR005467">
    <property type="entry name" value="His_kinase_dom"/>
</dbReference>
<dbReference type="InterPro" id="IPR004358">
    <property type="entry name" value="Sig_transdc_His_kin-like_C"/>
</dbReference>
<dbReference type="OrthoDB" id="7568856at2"/>
<keyword evidence="14 18" id="KW-0472">Membrane</keyword>
<keyword evidence="7" id="KW-0808">Transferase</keyword>
<dbReference type="InterPro" id="IPR003594">
    <property type="entry name" value="HATPase_dom"/>
</dbReference>
<dbReference type="SUPFAM" id="SSF103190">
    <property type="entry name" value="Sensory domain-like"/>
    <property type="match status" value="1"/>
</dbReference>
<reference evidence="20" key="1">
    <citation type="journal article" date="2015" name="Proc. Natl. Acad. Sci. U.S.A.">
        <title>Bacterial clade with the ribosomal RNA operon on a small plasmid rather than the chromosome.</title>
        <authorList>
            <person name="Anda M."/>
            <person name="Ohtsubo Y."/>
            <person name="Okubo T."/>
            <person name="Sugawara M."/>
            <person name="Nagata Y."/>
            <person name="Tsuda M."/>
            <person name="Minamisawa K."/>
            <person name="Mitsui H."/>
        </authorList>
    </citation>
    <scope>NUCLEOTIDE SEQUENCE</scope>
    <source>
        <strain evidence="20">JCM 14755</strain>
    </source>
</reference>
<feature type="domain" description="Histidine kinase" evidence="19">
    <location>
        <begin position="397"/>
        <end position="608"/>
    </location>
</feature>
<sequence length="609" mass="66730">MVTFAQPRAWRRYRNAALLIALVATLVYGAGEAARHAAIARLDEEARQAAPLALAVLSSEIEKQRSVPLILSQDTAIQALLLQPEAEALERANRRLEQLAAETRASVIYVIDSAGKTLAASNYRDDQSFVGSNYAFRPYFLRALTEGIAEQYALGTVSQRPGLYLSRSVRSADGTVMGVIVAKVELTGVESAWARSGRPTYVEDGRGVVLATSVPEWRFRALAPLSEAEAERIRDSIQSPRAGLHPLSLEARSDGLVQLRSEDAAGRGALYAEAFLPVDAGPADWRLHLLVPAQGRLAQAAWYWRLVTLLLAVLIGGFGIVARRRRRWARERQAELAQTAAELERRVAERTAALSTANQRLEAEIGERERAQTRVLRLRDDLAQANRLASLGQITAGVAHEINQPLSAIRTYCENALEWLTRRDPDRARGNLQEVIGLTDRIGTITGTLRGFARRQQGPLRVMDIAEPLDGAVMMLRSRMKEDKVTLVQERGPGPVTVLADKTRLEQVFVNLLRNALDATAGQAESRIRIHVENRAGRVIVTVEDNGPGFTAAILERLFHPFSTTRETGLGLGLVISADIIRDLGGELTAGNRPEGGARLAIDLPEPRP</sequence>
<keyword evidence="17" id="KW-0175">Coiled coil</keyword>
<keyword evidence="13" id="KW-0902">Two-component regulatory system</keyword>
<dbReference type="EC" id="2.7.13.3" evidence="3"/>
<dbReference type="SMART" id="SM00387">
    <property type="entry name" value="HATPase_c"/>
    <property type="match status" value="1"/>
</dbReference>
<feature type="transmembrane region" description="Helical" evidence="18">
    <location>
        <begin position="302"/>
        <end position="322"/>
    </location>
</feature>
<evidence type="ECO:0000256" key="10">
    <source>
        <dbReference type="ARBA" id="ARBA00022777"/>
    </source>
</evidence>
<dbReference type="FunFam" id="1.10.287.130:FF:000049">
    <property type="entry name" value="C4-dicarboxylate transport sensor protein DctB"/>
    <property type="match status" value="1"/>
</dbReference>
<proteinExistence type="predicted"/>
<evidence type="ECO:0000256" key="16">
    <source>
        <dbReference type="ARBA" id="ARBA00073143"/>
    </source>
</evidence>
<evidence type="ECO:0000256" key="4">
    <source>
        <dbReference type="ARBA" id="ARBA00022475"/>
    </source>
</evidence>
<evidence type="ECO:0000256" key="7">
    <source>
        <dbReference type="ARBA" id="ARBA00022679"/>
    </source>
</evidence>
<dbReference type="GO" id="GO:0000155">
    <property type="term" value="F:phosphorelay sensor kinase activity"/>
    <property type="evidence" value="ECO:0007669"/>
    <property type="project" value="InterPro"/>
</dbReference>
<dbReference type="PANTHER" id="PTHR43065:SF46">
    <property type="entry name" value="C4-DICARBOXYLATE TRANSPORT SENSOR PROTEIN DCTB"/>
    <property type="match status" value="1"/>
</dbReference>
<evidence type="ECO:0000256" key="14">
    <source>
        <dbReference type="ARBA" id="ARBA00023136"/>
    </source>
</evidence>
<accession>A0A0P0Z1A5</accession>
<dbReference type="CDD" id="cd12914">
    <property type="entry name" value="PDC1_DGC_like"/>
    <property type="match status" value="1"/>
</dbReference>
<dbReference type="Gene3D" id="6.10.250.3020">
    <property type="match status" value="1"/>
</dbReference>
<comment type="function">
    <text evidence="15">Member of the two-component regulatory system DctB/DctD involved in the transport of C4-dicarboxylates. DctB functions as a membrane-associated protein kinase that phosphorylates DctD in response to environmental signals.</text>
</comment>
<keyword evidence="10" id="KW-0418">Kinase</keyword>
<dbReference type="SUPFAM" id="SSF55874">
    <property type="entry name" value="ATPase domain of HSP90 chaperone/DNA topoisomerase II/histidine kinase"/>
    <property type="match status" value="1"/>
</dbReference>
<evidence type="ECO:0000256" key="3">
    <source>
        <dbReference type="ARBA" id="ARBA00012438"/>
    </source>
</evidence>
<keyword evidence="11" id="KW-0067">ATP-binding</keyword>
<evidence type="ECO:0000313" key="20">
    <source>
        <dbReference type="EMBL" id="BAT27727.1"/>
    </source>
</evidence>
<evidence type="ECO:0000256" key="1">
    <source>
        <dbReference type="ARBA" id="ARBA00000085"/>
    </source>
</evidence>
<evidence type="ECO:0000256" key="12">
    <source>
        <dbReference type="ARBA" id="ARBA00022989"/>
    </source>
</evidence>
<dbReference type="Gene3D" id="3.30.450.20">
    <property type="entry name" value="PAS domain"/>
    <property type="match status" value="2"/>
</dbReference>
<dbReference type="InterPro" id="IPR036097">
    <property type="entry name" value="HisK_dim/P_sf"/>
</dbReference>
<dbReference type="Gene3D" id="3.30.565.10">
    <property type="entry name" value="Histidine kinase-like ATPase, C-terminal domain"/>
    <property type="match status" value="1"/>
</dbReference>
<evidence type="ECO:0000256" key="8">
    <source>
        <dbReference type="ARBA" id="ARBA00022692"/>
    </source>
</evidence>
<dbReference type="InterPro" id="IPR029151">
    <property type="entry name" value="Sensor-like_sf"/>
</dbReference>
<evidence type="ECO:0000259" key="19">
    <source>
        <dbReference type="PROSITE" id="PS50109"/>
    </source>
</evidence>
<dbReference type="InterPro" id="IPR003661">
    <property type="entry name" value="HisK_dim/P_dom"/>
</dbReference>
<protein>
    <recommendedName>
        <fullName evidence="16">C4-dicarboxylate transport sensor protein DctB</fullName>
        <ecNumber evidence="3">2.7.13.3</ecNumber>
    </recommendedName>
</protein>
<comment type="catalytic activity">
    <reaction evidence="1">
        <text>ATP + protein L-histidine = ADP + protein N-phospho-L-histidine.</text>
        <dbReference type="EC" id="2.7.13.3"/>
    </reaction>
</comment>
<dbReference type="RefSeq" id="WP_062226752.1">
    <property type="nucleotide sequence ID" value="NZ_BBWR01000003.1"/>
</dbReference>
<name>A0A0P0Z1A5_9HYPH</name>
<evidence type="ECO:0000256" key="2">
    <source>
        <dbReference type="ARBA" id="ARBA00004429"/>
    </source>
</evidence>
<keyword evidence="9" id="KW-0547">Nucleotide-binding</keyword>
<dbReference type="PIRSF" id="PIRSF036431">
    <property type="entry name" value="STHK_DctB"/>
    <property type="match status" value="1"/>
</dbReference>
<keyword evidence="6" id="KW-0597">Phosphoprotein</keyword>
<dbReference type="CDD" id="cd00082">
    <property type="entry name" value="HisKA"/>
    <property type="match status" value="1"/>
</dbReference>
<dbReference type="GO" id="GO:0005524">
    <property type="term" value="F:ATP binding"/>
    <property type="evidence" value="ECO:0007669"/>
    <property type="project" value="UniProtKB-KW"/>
</dbReference>
<keyword evidence="4" id="KW-1003">Cell membrane</keyword>
<comment type="subcellular location">
    <subcellularLocation>
        <location evidence="2">Cell inner membrane</location>
        <topology evidence="2">Multi-pass membrane protein</topology>
    </subcellularLocation>
</comment>
<keyword evidence="5" id="KW-0997">Cell inner membrane</keyword>
<dbReference type="SMART" id="SM00388">
    <property type="entry name" value="HisKA"/>
    <property type="match status" value="1"/>
</dbReference>
<evidence type="ECO:0000256" key="11">
    <source>
        <dbReference type="ARBA" id="ARBA00022840"/>
    </source>
</evidence>
<dbReference type="InterPro" id="IPR036890">
    <property type="entry name" value="HATPase_C_sf"/>
</dbReference>
<dbReference type="InterPro" id="IPR033479">
    <property type="entry name" value="dCache_1"/>
</dbReference>
<evidence type="ECO:0000256" key="6">
    <source>
        <dbReference type="ARBA" id="ARBA00022553"/>
    </source>
</evidence>
<dbReference type="Pfam" id="PF02743">
    <property type="entry name" value="dCache_1"/>
    <property type="match status" value="1"/>
</dbReference>
<keyword evidence="8 18" id="KW-0812">Transmembrane</keyword>
<dbReference type="EMBL" id="LC066375">
    <property type="protein sequence ID" value="BAT27727.1"/>
    <property type="molecule type" value="Genomic_DNA"/>
</dbReference>
<organism evidence="20">
    <name type="scientific">Aureimonas frigidaquae</name>
    <dbReference type="NCBI Taxonomy" id="424757"/>
    <lineage>
        <taxon>Bacteria</taxon>
        <taxon>Pseudomonadati</taxon>
        <taxon>Pseudomonadota</taxon>
        <taxon>Alphaproteobacteria</taxon>
        <taxon>Hyphomicrobiales</taxon>
        <taxon>Aurantimonadaceae</taxon>
        <taxon>Aureimonas</taxon>
    </lineage>
</organism>
<feature type="coiled-coil region" evidence="17">
    <location>
        <begin position="340"/>
        <end position="388"/>
    </location>
</feature>
<dbReference type="Gene3D" id="1.10.287.130">
    <property type="match status" value="1"/>
</dbReference>
<dbReference type="AlphaFoldDB" id="A0A0P0Z1A5"/>
<dbReference type="Pfam" id="PF00512">
    <property type="entry name" value="HisKA"/>
    <property type="match status" value="1"/>
</dbReference>
<evidence type="ECO:0000256" key="15">
    <source>
        <dbReference type="ARBA" id="ARBA00059004"/>
    </source>
</evidence>
<evidence type="ECO:0000256" key="9">
    <source>
        <dbReference type="ARBA" id="ARBA00022741"/>
    </source>
</evidence>
<dbReference type="PRINTS" id="PR00344">
    <property type="entry name" value="BCTRLSENSOR"/>
</dbReference>
<dbReference type="PANTHER" id="PTHR43065">
    <property type="entry name" value="SENSOR HISTIDINE KINASE"/>
    <property type="match status" value="1"/>
</dbReference>
<evidence type="ECO:0000256" key="18">
    <source>
        <dbReference type="SAM" id="Phobius"/>
    </source>
</evidence>
<dbReference type="SUPFAM" id="SSF47384">
    <property type="entry name" value="Homodimeric domain of signal transducing histidine kinase"/>
    <property type="match status" value="1"/>
</dbReference>
<evidence type="ECO:0000256" key="17">
    <source>
        <dbReference type="SAM" id="Coils"/>
    </source>
</evidence>
<dbReference type="Pfam" id="PF02518">
    <property type="entry name" value="HATPase_c"/>
    <property type="match status" value="1"/>
</dbReference>
<dbReference type="PROSITE" id="PS50109">
    <property type="entry name" value="HIS_KIN"/>
    <property type="match status" value="1"/>
</dbReference>